<comment type="caution">
    <text evidence="5">The sequence shown here is derived from an EMBL/GenBank/DDBJ whole genome shotgun (WGS) entry which is preliminary data.</text>
</comment>
<dbReference type="RefSeq" id="WP_099863159.1">
    <property type="nucleotide sequence ID" value="NZ_PEOG01000059.1"/>
</dbReference>
<keyword evidence="2" id="KW-1015">Disulfide bond</keyword>
<feature type="domain" description="Glycoside hydrolase family 19 catalytic" evidence="4">
    <location>
        <begin position="114"/>
        <end position="338"/>
    </location>
</feature>
<dbReference type="PANTHER" id="PTHR22595">
    <property type="entry name" value="CHITINASE-RELATED"/>
    <property type="match status" value="1"/>
</dbReference>
<dbReference type="GO" id="GO:0016998">
    <property type="term" value="P:cell wall macromolecule catabolic process"/>
    <property type="evidence" value="ECO:0007669"/>
    <property type="project" value="InterPro"/>
</dbReference>
<dbReference type="Pfam" id="PF00182">
    <property type="entry name" value="Glyco_hydro_19"/>
    <property type="match status" value="1"/>
</dbReference>
<feature type="chain" id="PRO_5013916777" description="Glycoside hydrolase family 19 catalytic domain-containing protein" evidence="3">
    <location>
        <begin position="35"/>
        <end position="559"/>
    </location>
</feature>
<dbReference type="SUPFAM" id="SSF53955">
    <property type="entry name" value="Lysozyme-like"/>
    <property type="match status" value="1"/>
</dbReference>
<evidence type="ECO:0000313" key="5">
    <source>
        <dbReference type="EMBL" id="PIM51596.1"/>
    </source>
</evidence>
<dbReference type="Gene3D" id="3.30.160.280">
    <property type="match status" value="2"/>
</dbReference>
<dbReference type="InterPro" id="IPR023346">
    <property type="entry name" value="Lysozyme-like_dom_sf"/>
</dbReference>
<dbReference type="AlphaFoldDB" id="A0A2G9C591"/>
<dbReference type="GO" id="GO:0006952">
    <property type="term" value="P:defense response"/>
    <property type="evidence" value="ECO:0007669"/>
    <property type="project" value="UniProtKB-KW"/>
</dbReference>
<dbReference type="Gene3D" id="1.10.530.10">
    <property type="match status" value="1"/>
</dbReference>
<evidence type="ECO:0000313" key="6">
    <source>
        <dbReference type="Proteomes" id="UP000231501"/>
    </source>
</evidence>
<dbReference type="EMBL" id="PEOG01000059">
    <property type="protein sequence ID" value="PIM51596.1"/>
    <property type="molecule type" value="Genomic_DNA"/>
</dbReference>
<feature type="signal peptide" evidence="3">
    <location>
        <begin position="1"/>
        <end position="34"/>
    </location>
</feature>
<accession>A0A2G9C591</accession>
<name>A0A2G9C591_9BURK</name>
<dbReference type="GO" id="GO:0004568">
    <property type="term" value="F:chitinase activity"/>
    <property type="evidence" value="ECO:0007669"/>
    <property type="project" value="InterPro"/>
</dbReference>
<keyword evidence="3" id="KW-0732">Signal</keyword>
<dbReference type="CDD" id="cd00325">
    <property type="entry name" value="chitinase_GH19"/>
    <property type="match status" value="1"/>
</dbReference>
<sequence length="559" mass="61839">MTLSFSRLSTFARSIVPPLLATPALLIGASPSAAADGASGGYAIKQSVLLADEARLTSDPVMTAIKRAIATLPNEQVEAIVPNRAANPANVRRVEGLMSSADWDHLFPLRAPEYTYGGFLRAIGKFPAVCGDYADGRDAEAICRKALATMFAHFAQETGAHESYRPEPEWRQGLRWVREMGWTEDMRGGYNGECNPATWQGKTWPCGTFVNGEYKSYFGRGAKQLSYNYNYGPFSLAMFGSVRTLLDKPELVADTWLNLASAVFFYMYPQPPKPPMLFVVDGTWQPNARDRQNGLQPGFGVTTQIINGGVECGGSVEVAQSLNRISYYRAFAAHFKVPVPADEVLGCKGMKQFDEGGAGATPTYWEQDYRWVAANPEGRSYACKLVGYQTPHSALTAGDYAACVKHHFPDVTIVDDRVLSWGSNDRKGTLDTVYEYQNPYSRQTEYFSLQGLGSDGRYWYFPTDKTNNRFWVYLGTDKAEALAANSRIAALKSWGANDRKAAIGDRFRYLNPYKPGMPMEVYELRATGADGRYWYFPTTTAANAQWTYVGPAVTSAAPR</sequence>
<evidence type="ECO:0000256" key="3">
    <source>
        <dbReference type="SAM" id="SignalP"/>
    </source>
</evidence>
<dbReference type="GO" id="GO:0006032">
    <property type="term" value="P:chitin catabolic process"/>
    <property type="evidence" value="ECO:0007669"/>
    <property type="project" value="InterPro"/>
</dbReference>
<evidence type="ECO:0000256" key="2">
    <source>
        <dbReference type="ARBA" id="ARBA00023157"/>
    </source>
</evidence>
<proteinExistence type="predicted"/>
<organism evidence="5 6">
    <name type="scientific">Roseateles chitinivorans</name>
    <dbReference type="NCBI Taxonomy" id="2917965"/>
    <lineage>
        <taxon>Bacteria</taxon>
        <taxon>Pseudomonadati</taxon>
        <taxon>Pseudomonadota</taxon>
        <taxon>Betaproteobacteria</taxon>
        <taxon>Burkholderiales</taxon>
        <taxon>Sphaerotilaceae</taxon>
        <taxon>Roseateles</taxon>
    </lineage>
</organism>
<evidence type="ECO:0000259" key="4">
    <source>
        <dbReference type="Pfam" id="PF00182"/>
    </source>
</evidence>
<reference evidence="5 6" key="1">
    <citation type="submission" date="2017-11" db="EMBL/GenBank/DDBJ databases">
        <title>Draft genome sequence of Mitsuaria sp. HWN-4.</title>
        <authorList>
            <person name="Gundlapally S.R."/>
        </authorList>
    </citation>
    <scope>NUCLEOTIDE SEQUENCE [LARGE SCALE GENOMIC DNA]</scope>
    <source>
        <strain evidence="5 6">HWN-4</strain>
    </source>
</reference>
<keyword evidence="6" id="KW-1185">Reference proteome</keyword>
<dbReference type="PANTHER" id="PTHR22595:SF79">
    <property type="entry name" value="CHITINASE 12"/>
    <property type="match status" value="1"/>
</dbReference>
<dbReference type="Proteomes" id="UP000231501">
    <property type="component" value="Unassembled WGS sequence"/>
</dbReference>
<dbReference type="Gene3D" id="3.30.20.10">
    <property type="entry name" value="Endochitinase, domain 2"/>
    <property type="match status" value="1"/>
</dbReference>
<dbReference type="OrthoDB" id="6018988at2"/>
<protein>
    <recommendedName>
        <fullName evidence="4">Glycoside hydrolase family 19 catalytic domain-containing protein</fullName>
    </recommendedName>
</protein>
<dbReference type="FunFam" id="3.30.20.10:FF:000003">
    <property type="entry name" value="Chitinase"/>
    <property type="match status" value="1"/>
</dbReference>
<dbReference type="InterPro" id="IPR000726">
    <property type="entry name" value="Glyco_hydro_19_cat"/>
</dbReference>
<keyword evidence="1" id="KW-0611">Plant defense</keyword>
<evidence type="ECO:0000256" key="1">
    <source>
        <dbReference type="ARBA" id="ARBA00022821"/>
    </source>
</evidence>
<gene>
    <name evidence="5" type="ORF">CS062_19065</name>
</gene>